<keyword evidence="5" id="KW-1185">Reference proteome</keyword>
<keyword evidence="3" id="KW-0560">Oxidoreductase</keyword>
<dbReference type="PRINTS" id="PR00080">
    <property type="entry name" value="SDRFAMILY"/>
</dbReference>
<comment type="similarity">
    <text evidence="1">Belongs to the short-chain dehydrogenases/reductases (SDR) family.</text>
</comment>
<dbReference type="PANTHER" id="PTHR24321:SF8">
    <property type="entry name" value="ESTRADIOL 17-BETA-DEHYDROGENASE 8-RELATED"/>
    <property type="match status" value="1"/>
</dbReference>
<dbReference type="InterPro" id="IPR036291">
    <property type="entry name" value="NAD(P)-bd_dom_sf"/>
</dbReference>
<evidence type="ECO:0000313" key="5">
    <source>
        <dbReference type="Proteomes" id="UP000443090"/>
    </source>
</evidence>
<proteinExistence type="inferred from homology"/>
<dbReference type="AlphaFoldDB" id="A0A8H8RLZ6"/>
<reference evidence="4 5" key="1">
    <citation type="submission" date="2018-05" db="EMBL/GenBank/DDBJ databases">
        <title>Genome sequencing and assembly of the regulated plant pathogen Lachnellula willkommii and related sister species for the development of diagnostic species identification markers.</title>
        <authorList>
            <person name="Giroux E."/>
            <person name="Bilodeau G."/>
        </authorList>
    </citation>
    <scope>NUCLEOTIDE SEQUENCE [LARGE SCALE GENOMIC DNA]</scope>
    <source>
        <strain evidence="4 5">CBS 160.35</strain>
    </source>
</reference>
<dbReference type="Pfam" id="PF13561">
    <property type="entry name" value="adh_short_C2"/>
    <property type="match status" value="1"/>
</dbReference>
<dbReference type="PANTHER" id="PTHR24321">
    <property type="entry name" value="DEHYDROGENASES, SHORT CHAIN"/>
    <property type="match status" value="1"/>
</dbReference>
<name>A0A8H8RLZ6_9HELO</name>
<evidence type="ECO:0000313" key="4">
    <source>
        <dbReference type="EMBL" id="TVY37468.1"/>
    </source>
</evidence>
<dbReference type="CDD" id="cd05233">
    <property type="entry name" value="SDR_c"/>
    <property type="match status" value="1"/>
</dbReference>
<comment type="caution">
    <text evidence="4">The sequence shown here is derived from an EMBL/GenBank/DDBJ whole genome shotgun (WGS) entry which is preliminary data.</text>
</comment>
<dbReference type="InterPro" id="IPR020904">
    <property type="entry name" value="Sc_DH/Rdtase_CS"/>
</dbReference>
<dbReference type="PRINTS" id="PR00081">
    <property type="entry name" value="GDHRDH"/>
</dbReference>
<dbReference type="Proteomes" id="UP000443090">
    <property type="component" value="Unassembled WGS sequence"/>
</dbReference>
<keyword evidence="2" id="KW-0521">NADP</keyword>
<dbReference type="SUPFAM" id="SSF51735">
    <property type="entry name" value="NAD(P)-binding Rossmann-fold domains"/>
    <property type="match status" value="1"/>
</dbReference>
<evidence type="ECO:0000256" key="1">
    <source>
        <dbReference type="ARBA" id="ARBA00006484"/>
    </source>
</evidence>
<evidence type="ECO:0000256" key="3">
    <source>
        <dbReference type="ARBA" id="ARBA00023002"/>
    </source>
</evidence>
<organism evidence="4 5">
    <name type="scientific">Lachnellula occidentalis</name>
    <dbReference type="NCBI Taxonomy" id="215460"/>
    <lineage>
        <taxon>Eukaryota</taxon>
        <taxon>Fungi</taxon>
        <taxon>Dikarya</taxon>
        <taxon>Ascomycota</taxon>
        <taxon>Pezizomycotina</taxon>
        <taxon>Leotiomycetes</taxon>
        <taxon>Helotiales</taxon>
        <taxon>Lachnaceae</taxon>
        <taxon>Lachnellula</taxon>
    </lineage>
</organism>
<dbReference type="GO" id="GO:0009688">
    <property type="term" value="P:abscisic acid biosynthetic process"/>
    <property type="evidence" value="ECO:0007669"/>
    <property type="project" value="UniProtKB-ARBA"/>
</dbReference>
<gene>
    <name evidence="4" type="primary">lvr_1</name>
    <name evidence="4" type="ORF">LOCC1_G006720</name>
</gene>
<dbReference type="FunFam" id="3.40.50.720:FF:000084">
    <property type="entry name" value="Short-chain dehydrogenase reductase"/>
    <property type="match status" value="1"/>
</dbReference>
<dbReference type="InterPro" id="IPR002347">
    <property type="entry name" value="SDR_fam"/>
</dbReference>
<dbReference type="PROSITE" id="PS00061">
    <property type="entry name" value="ADH_SHORT"/>
    <property type="match status" value="1"/>
</dbReference>
<protein>
    <submittedName>
        <fullName evidence="4">Levodione reductase</fullName>
    </submittedName>
</protein>
<dbReference type="EMBL" id="QGMI01000707">
    <property type="protein sequence ID" value="TVY37468.1"/>
    <property type="molecule type" value="Genomic_DNA"/>
</dbReference>
<dbReference type="Gene3D" id="3.40.50.720">
    <property type="entry name" value="NAD(P)-binding Rossmann-like Domain"/>
    <property type="match status" value="1"/>
</dbReference>
<dbReference type="OrthoDB" id="1669814at2759"/>
<sequence length="258" mass="27134">MTSLEGKVITVTGAASGMGLATAMGIFNRGADISISDISEVGLEKAVSAIKAAAASKTTSNTVITTVVDIRDSDQVDSWIAKTVKYFGRLDGSANVAGVIGKNYGIHELTELSNEEWDFIHGTNLRGLFYCMRAQLRAMTTGGSLVNCSSVTGLEGHAKNAAYSASKHGVIGLTRSAANEVGERGIRVNVIAPSGIFNTPMIASFGAVDSGKLEVFNRVPLKRIGEPEEIANLFAWLLSDESKYVTGSTYVMDGGMLG</sequence>
<accession>A0A8H8RLZ6</accession>
<evidence type="ECO:0000256" key="2">
    <source>
        <dbReference type="ARBA" id="ARBA00022857"/>
    </source>
</evidence>
<dbReference type="GO" id="GO:0016491">
    <property type="term" value="F:oxidoreductase activity"/>
    <property type="evidence" value="ECO:0007669"/>
    <property type="project" value="UniProtKB-KW"/>
</dbReference>